<dbReference type="InterPro" id="IPR044023">
    <property type="entry name" value="Ig_7"/>
</dbReference>
<accession>A0ABX1DIK5</accession>
<evidence type="ECO:0000313" key="3">
    <source>
        <dbReference type="Proteomes" id="UP000760545"/>
    </source>
</evidence>
<gene>
    <name evidence="2" type="ORF">HC176_19040</name>
</gene>
<proteinExistence type="predicted"/>
<evidence type="ECO:0000313" key="2">
    <source>
        <dbReference type="EMBL" id="NJX17569.1"/>
    </source>
</evidence>
<dbReference type="Proteomes" id="UP000760545">
    <property type="component" value="Unassembled WGS sequence"/>
</dbReference>
<evidence type="ECO:0000259" key="1">
    <source>
        <dbReference type="Pfam" id="PF19081"/>
    </source>
</evidence>
<keyword evidence="3" id="KW-1185">Reference proteome</keyword>
<protein>
    <recommendedName>
        <fullName evidence="1">Ig-like domain-containing protein</fullName>
    </recommendedName>
</protein>
<feature type="domain" description="Ig-like" evidence="1">
    <location>
        <begin position="2"/>
        <end position="70"/>
    </location>
</feature>
<feature type="non-terminal residue" evidence="2">
    <location>
        <position position="95"/>
    </location>
</feature>
<comment type="caution">
    <text evidence="2">The sequence shown here is derived from an EMBL/GenBank/DDBJ whole genome shotgun (WGS) entry which is preliminary data.</text>
</comment>
<name>A0ABX1DIK5_9FLAO</name>
<reference evidence="2 3" key="1">
    <citation type="submission" date="2020-03" db="EMBL/GenBank/DDBJ databases">
        <title>Tamlana sp. nov, isolated from XXX.</title>
        <authorList>
            <person name="Cao W.R."/>
        </authorList>
    </citation>
    <scope>NUCLEOTIDE SEQUENCE [LARGE SCALE GENOMIC DNA]</scope>
    <source>
        <strain evidence="2 3">HST1-43</strain>
    </source>
</reference>
<organism evidence="2 3">
    <name type="scientific">Tamlana crocina</name>
    <dbReference type="NCBI Taxonomy" id="393006"/>
    <lineage>
        <taxon>Bacteria</taxon>
        <taxon>Pseudomonadati</taxon>
        <taxon>Bacteroidota</taxon>
        <taxon>Flavobacteriia</taxon>
        <taxon>Flavobacteriales</taxon>
        <taxon>Flavobacteriaceae</taxon>
        <taxon>Tamlana</taxon>
    </lineage>
</organism>
<dbReference type="Pfam" id="PF19081">
    <property type="entry name" value="Ig_7"/>
    <property type="match status" value="1"/>
</dbReference>
<dbReference type="EMBL" id="JAAVJS010000793">
    <property type="protein sequence ID" value="NJX17569.1"/>
    <property type="molecule type" value="Genomic_DNA"/>
</dbReference>
<sequence>MFCESDNATLADLEEFVSANGDITWYATQTGGDVLTTSTTLRDGITYYATSTGTDSDCESSERLAVTITLESCEFPEAFSPNGDGVNDRFFIRNL</sequence>